<dbReference type="AlphaFoldDB" id="A0A0D8JZ40"/>
<dbReference type="EMBL" id="GG704916">
    <property type="protein sequence ID" value="KJF61533.1"/>
    <property type="molecule type" value="Genomic_DNA"/>
</dbReference>
<keyword evidence="2" id="KW-1185">Reference proteome</keyword>
<reference evidence="2" key="1">
    <citation type="journal article" date="2009" name="Genome Res.">
        <title>Comparative genomic analyses of the human fungal pathogens Coccidioides and their relatives.</title>
        <authorList>
            <person name="Sharpton T.J."/>
            <person name="Stajich J.E."/>
            <person name="Rounsley S.D."/>
            <person name="Gardner M.J."/>
            <person name="Wortman J.R."/>
            <person name="Jordar V.S."/>
            <person name="Maiti R."/>
            <person name="Kodira C.D."/>
            <person name="Neafsey D.E."/>
            <person name="Zeng Q."/>
            <person name="Hung C.-Y."/>
            <person name="McMahan C."/>
            <person name="Muszewska A."/>
            <person name="Grynberg M."/>
            <person name="Mandel M.A."/>
            <person name="Kellner E.M."/>
            <person name="Barker B.M."/>
            <person name="Galgiani J.N."/>
            <person name="Orbach M.J."/>
            <person name="Kirkland T.N."/>
            <person name="Cole G.T."/>
            <person name="Henn M.R."/>
            <person name="Birren B.W."/>
            <person name="Taylor J.W."/>
        </authorList>
    </citation>
    <scope>NUCLEOTIDE SEQUENCE [LARGE SCALE GENOMIC DNA]</scope>
    <source>
        <strain evidence="2">RS</strain>
    </source>
</reference>
<dbReference type="Proteomes" id="UP000001261">
    <property type="component" value="Unassembled WGS sequence"/>
</dbReference>
<reference evidence="2" key="2">
    <citation type="journal article" date="2010" name="Genome Res.">
        <title>Population genomic sequencing of Coccidioides fungi reveals recent hybridization and transposon control.</title>
        <authorList>
            <person name="Neafsey D.E."/>
            <person name="Barker B.M."/>
            <person name="Sharpton T.J."/>
            <person name="Stajich J.E."/>
            <person name="Park D.J."/>
            <person name="Whiston E."/>
            <person name="Hung C.-Y."/>
            <person name="McMahan C."/>
            <person name="White J."/>
            <person name="Sykes S."/>
            <person name="Heiman D."/>
            <person name="Young S."/>
            <person name="Zeng Q."/>
            <person name="Abouelleil A."/>
            <person name="Aftuck L."/>
            <person name="Bessette D."/>
            <person name="Brown A."/>
            <person name="FitzGerald M."/>
            <person name="Lui A."/>
            <person name="Macdonald J.P."/>
            <person name="Priest M."/>
            <person name="Orbach M.J."/>
            <person name="Galgiani J.N."/>
            <person name="Kirkland T.N."/>
            <person name="Cole G.T."/>
            <person name="Birren B.W."/>
            <person name="Henn M.R."/>
            <person name="Taylor J.W."/>
            <person name="Rounsley S.D."/>
        </authorList>
    </citation>
    <scope>GENOME REANNOTATION</scope>
    <source>
        <strain evidence="2">RS</strain>
    </source>
</reference>
<evidence type="ECO:0000313" key="1">
    <source>
        <dbReference type="EMBL" id="KJF61533.1"/>
    </source>
</evidence>
<sequence length="78" mass="8757">MVENHHMGVSGRGRSFYPHQKVSPSCRGAYVFSLVCGGRLHFLRKWCSIFPLFYKVSWSVSALWLLGPAGELAQTINS</sequence>
<name>A0A0D8JZ40_COCIM</name>
<evidence type="ECO:0000313" key="2">
    <source>
        <dbReference type="Proteomes" id="UP000001261"/>
    </source>
</evidence>
<protein>
    <submittedName>
        <fullName evidence="1">Uncharacterized protein</fullName>
    </submittedName>
</protein>
<organism evidence="1 2">
    <name type="scientific">Coccidioides immitis (strain RS)</name>
    <name type="common">Valley fever fungus</name>
    <dbReference type="NCBI Taxonomy" id="246410"/>
    <lineage>
        <taxon>Eukaryota</taxon>
        <taxon>Fungi</taxon>
        <taxon>Dikarya</taxon>
        <taxon>Ascomycota</taxon>
        <taxon>Pezizomycotina</taxon>
        <taxon>Eurotiomycetes</taxon>
        <taxon>Eurotiomycetidae</taxon>
        <taxon>Onygenales</taxon>
        <taxon>Onygenaceae</taxon>
        <taxon>Coccidioides</taxon>
    </lineage>
</organism>
<dbReference type="InParanoid" id="A0A0D8JZ40"/>
<accession>A0A0D8JZ40</accession>
<dbReference type="RefSeq" id="XP_004446379.1">
    <property type="nucleotide sequence ID" value="XM_004446322.1"/>
</dbReference>
<dbReference type="KEGG" id="cim:CIMG_13726"/>
<gene>
    <name evidence="1" type="ORF">CIMG_13726</name>
</gene>
<dbReference type="GeneID" id="24165353"/>
<dbReference type="VEuPathDB" id="FungiDB:CIMG_13726"/>
<proteinExistence type="predicted"/>